<protein>
    <recommendedName>
        <fullName evidence="6">UBX domain-containing protein</fullName>
    </recommendedName>
</protein>
<dbReference type="Gene3D" id="3.40.30.10">
    <property type="entry name" value="Glutaredoxin"/>
    <property type="match status" value="1"/>
</dbReference>
<evidence type="ECO:0000259" key="3">
    <source>
        <dbReference type="PROSITE" id="PS50053"/>
    </source>
</evidence>
<dbReference type="PANTHER" id="PTHR47770:SF1">
    <property type="entry name" value="PLANT UBX DOMAIN-CONTAINING PROTEIN 11"/>
    <property type="match status" value="1"/>
</dbReference>
<evidence type="ECO:0000313" key="5">
    <source>
        <dbReference type="Proteomes" id="UP001222027"/>
    </source>
</evidence>
<feature type="domain" description="UBX" evidence="2">
    <location>
        <begin position="336"/>
        <end position="414"/>
    </location>
</feature>
<dbReference type="SMART" id="SM00166">
    <property type="entry name" value="UBX"/>
    <property type="match status" value="1"/>
</dbReference>
<reference evidence="4 5" key="1">
    <citation type="submission" date="2022-12" db="EMBL/GenBank/DDBJ databases">
        <title>Chromosome-scale assembly of the Ensete ventricosum genome.</title>
        <authorList>
            <person name="Dussert Y."/>
            <person name="Stocks J."/>
            <person name="Wendawek A."/>
            <person name="Woldeyes F."/>
            <person name="Nichols R.A."/>
            <person name="Borrell J.S."/>
        </authorList>
    </citation>
    <scope>NUCLEOTIDE SEQUENCE [LARGE SCALE GENOMIC DNA]</scope>
    <source>
        <strain evidence="5">cv. Maze</strain>
        <tissue evidence="4">Seeds</tissue>
    </source>
</reference>
<dbReference type="InterPro" id="IPR036249">
    <property type="entry name" value="Thioredoxin-like_sf"/>
</dbReference>
<comment type="caution">
    <text evidence="4">The sequence shown here is derived from an EMBL/GenBank/DDBJ whole genome shotgun (WGS) entry which is preliminary data.</text>
</comment>
<gene>
    <name evidence="4" type="ORF">OPV22_016678</name>
</gene>
<organism evidence="4 5">
    <name type="scientific">Ensete ventricosum</name>
    <name type="common">Abyssinian banana</name>
    <name type="synonym">Musa ensete</name>
    <dbReference type="NCBI Taxonomy" id="4639"/>
    <lineage>
        <taxon>Eukaryota</taxon>
        <taxon>Viridiplantae</taxon>
        <taxon>Streptophyta</taxon>
        <taxon>Embryophyta</taxon>
        <taxon>Tracheophyta</taxon>
        <taxon>Spermatophyta</taxon>
        <taxon>Magnoliopsida</taxon>
        <taxon>Liliopsida</taxon>
        <taxon>Zingiberales</taxon>
        <taxon>Musaceae</taxon>
        <taxon>Ensete</taxon>
    </lineage>
</organism>
<dbReference type="EMBL" id="JAQQAF010000005">
    <property type="protein sequence ID" value="KAJ8484193.1"/>
    <property type="molecule type" value="Genomic_DNA"/>
</dbReference>
<feature type="compositionally biased region" description="Polar residues" evidence="1">
    <location>
        <begin position="426"/>
        <end position="441"/>
    </location>
</feature>
<dbReference type="PROSITE" id="PS50033">
    <property type="entry name" value="UBX"/>
    <property type="match status" value="1"/>
</dbReference>
<dbReference type="Pfam" id="PF00789">
    <property type="entry name" value="UBX"/>
    <property type="match status" value="1"/>
</dbReference>
<dbReference type="InterPro" id="IPR000626">
    <property type="entry name" value="Ubiquitin-like_dom"/>
</dbReference>
<feature type="region of interest" description="Disordered" evidence="1">
    <location>
        <begin position="272"/>
        <end position="331"/>
    </location>
</feature>
<dbReference type="AlphaFoldDB" id="A0AAV8QUG9"/>
<feature type="compositionally biased region" description="Basic and acidic residues" evidence="1">
    <location>
        <begin position="198"/>
        <end position="218"/>
    </location>
</feature>
<sequence>MDQTSIIPGTLIAPIVRGTDLFSSKIRFPKMERSSYSFTYKGSIPDAINESRNQKKLFMVYISGADENSAEMDQTWLDERVAESVSKCCIFLHLTAGSLDASQFSAIYPQKSIPSICAIGLNGVMLWHYEGYITTENLIENIDKAWAALHMQEAALTLLTAALASKEPEPPNSTPNVISSEQVVSSDLNVPSTSADKSSQDSEPRPLTDSQRLEDERLSGSNSQKDNLLGEETYSQMDTPDDVKIRSIDGSSSSRHIAEEALSLGDVNSETYSHGANSNVPVESSTMGKTQAATKSEPDTRSAICGPVPSEITTEAEEETTPAKKVDGSSGFSDAVKSNNVHLNIRIPNGTSLQTKLTLADTLRSVKIFVDENLDIVVGSYDLAVPYPRKLFNDEDMTRTLSELGFASREALIVVPHRQGTRAPRGQSSSNDSQNGVTMTVSSENTGGYFDYVKRVLSYMNPFSYLGGNSSSANSEIAENDGLWQYRPNPALQNHLSGSGAPRRLSSSSDQSNQNTDSHNTSGGVRPRPSRQFGSNIHTLRHDDDPSGDKNMFWNGNSTQFGGDDKK</sequence>
<name>A0AAV8QUG9_ENSVE</name>
<feature type="compositionally biased region" description="Low complexity" evidence="1">
    <location>
        <begin position="506"/>
        <end position="518"/>
    </location>
</feature>
<evidence type="ECO:0008006" key="6">
    <source>
        <dbReference type="Google" id="ProtNLM"/>
    </source>
</evidence>
<feature type="domain" description="Ubiquitin-like" evidence="3">
    <location>
        <begin position="341"/>
        <end position="421"/>
    </location>
</feature>
<dbReference type="SUPFAM" id="SSF52833">
    <property type="entry name" value="Thioredoxin-like"/>
    <property type="match status" value="1"/>
</dbReference>
<accession>A0AAV8QUG9</accession>
<dbReference type="Proteomes" id="UP001222027">
    <property type="component" value="Unassembled WGS sequence"/>
</dbReference>
<feature type="compositionally biased region" description="Polar residues" evidence="1">
    <location>
        <begin position="185"/>
        <end position="197"/>
    </location>
</feature>
<dbReference type="PANTHER" id="PTHR47770">
    <property type="entry name" value="PLANT UBX DOMAIN-CONTAINING PROTEIN 11"/>
    <property type="match status" value="1"/>
</dbReference>
<dbReference type="PROSITE" id="PS50053">
    <property type="entry name" value="UBIQUITIN_2"/>
    <property type="match status" value="1"/>
</dbReference>
<evidence type="ECO:0000256" key="1">
    <source>
        <dbReference type="SAM" id="MobiDB-lite"/>
    </source>
</evidence>
<proteinExistence type="predicted"/>
<feature type="compositionally biased region" description="Polar residues" evidence="1">
    <location>
        <begin position="272"/>
        <end position="294"/>
    </location>
</feature>
<feature type="region of interest" description="Disordered" evidence="1">
    <location>
        <begin position="486"/>
        <end position="567"/>
    </location>
</feature>
<dbReference type="CDD" id="cd01767">
    <property type="entry name" value="UBX"/>
    <property type="match status" value="1"/>
</dbReference>
<keyword evidence="5" id="KW-1185">Reference proteome</keyword>
<dbReference type="InterPro" id="IPR029071">
    <property type="entry name" value="Ubiquitin-like_domsf"/>
</dbReference>
<dbReference type="InterPro" id="IPR001012">
    <property type="entry name" value="UBX_dom"/>
</dbReference>
<dbReference type="SUPFAM" id="SSF54236">
    <property type="entry name" value="Ubiquitin-like"/>
    <property type="match status" value="1"/>
</dbReference>
<dbReference type="Gene3D" id="3.10.20.90">
    <property type="entry name" value="Phosphatidylinositol 3-kinase Catalytic Subunit, Chain A, domain 1"/>
    <property type="match status" value="1"/>
</dbReference>
<feature type="region of interest" description="Disordered" evidence="1">
    <location>
        <begin position="417"/>
        <end position="441"/>
    </location>
</feature>
<dbReference type="Pfam" id="PF23187">
    <property type="entry name" value="UBX7_N"/>
    <property type="match status" value="1"/>
</dbReference>
<evidence type="ECO:0000259" key="2">
    <source>
        <dbReference type="PROSITE" id="PS50033"/>
    </source>
</evidence>
<evidence type="ECO:0000313" key="4">
    <source>
        <dbReference type="EMBL" id="KAJ8484193.1"/>
    </source>
</evidence>
<feature type="region of interest" description="Disordered" evidence="1">
    <location>
        <begin position="185"/>
        <end position="252"/>
    </location>
</feature>